<dbReference type="AlphaFoldDB" id="A0A8S9XFJ1"/>
<dbReference type="EC" id="5.3.3.2" evidence="6"/>
<accession>A0A8S9XFJ1</accession>
<name>A0A8S9XFJ1_APOLU</name>
<comment type="caution">
    <text evidence="16">The sequence shown here is derived from an EMBL/GenBank/DDBJ whole genome shotgun (WGS) entry which is preliminary data.</text>
</comment>
<keyword evidence="12" id="KW-0443">Lipid metabolism</keyword>
<evidence type="ECO:0000256" key="9">
    <source>
        <dbReference type="ARBA" id="ARBA00022778"/>
    </source>
</evidence>
<keyword evidence="9" id="KW-0756">Sterol biosynthesis</keyword>
<keyword evidence="10" id="KW-0460">Magnesium</keyword>
<evidence type="ECO:0000256" key="2">
    <source>
        <dbReference type="ARBA" id="ARBA00001946"/>
    </source>
</evidence>
<dbReference type="Gene3D" id="3.90.79.10">
    <property type="entry name" value="Nucleoside Triphosphate Pyrophosphohydrolase"/>
    <property type="match status" value="1"/>
</dbReference>
<comment type="pathway">
    <text evidence="4">Isoprenoid biosynthesis; dimethylallyl diphosphate biosynthesis; dimethylallyl diphosphate from isopentenyl diphosphate: step 1/1.</text>
</comment>
<keyword evidence="9" id="KW-1207">Sterol metabolism</keyword>
<dbReference type="InterPro" id="IPR015797">
    <property type="entry name" value="NUDIX_hydrolase-like_dom_sf"/>
</dbReference>
<dbReference type="CDD" id="cd02885">
    <property type="entry name" value="NUDIX_IPP_Isomerase"/>
    <property type="match status" value="1"/>
</dbReference>
<dbReference type="EMBL" id="WIXP02000007">
    <property type="protein sequence ID" value="KAF6207743.1"/>
    <property type="molecule type" value="Genomic_DNA"/>
</dbReference>
<comment type="cofactor">
    <cofactor evidence="2">
        <name>Mg(2+)</name>
        <dbReference type="ChEBI" id="CHEBI:18420"/>
    </cofactor>
</comment>
<dbReference type="PROSITE" id="PS51462">
    <property type="entry name" value="NUDIX"/>
    <property type="match status" value="1"/>
</dbReference>
<feature type="domain" description="Nudix hydrolase" evidence="15">
    <location>
        <begin position="41"/>
        <end position="190"/>
    </location>
</feature>
<dbReference type="InterPro" id="IPR011876">
    <property type="entry name" value="IsopentenylPP_isomerase_typ1"/>
</dbReference>
<gene>
    <name evidence="16" type="ORF">GE061_016191</name>
</gene>
<protein>
    <recommendedName>
        <fullName evidence="6">isopentenyl-diphosphate Delta-isomerase</fullName>
        <ecNumber evidence="6">5.3.3.2</ecNumber>
    </recommendedName>
</protein>
<dbReference type="InterPro" id="IPR000086">
    <property type="entry name" value="NUDIX_hydrolase_dom"/>
</dbReference>
<comment type="similarity">
    <text evidence="5">Belongs to the IPP isomerase type 1 family.</text>
</comment>
<evidence type="ECO:0000256" key="14">
    <source>
        <dbReference type="ARBA" id="ARBA00023235"/>
    </source>
</evidence>
<dbReference type="Proteomes" id="UP000466442">
    <property type="component" value="Unassembled WGS sequence"/>
</dbReference>
<evidence type="ECO:0000256" key="7">
    <source>
        <dbReference type="ARBA" id="ARBA00022516"/>
    </source>
</evidence>
<evidence type="ECO:0000313" key="17">
    <source>
        <dbReference type="Proteomes" id="UP000466442"/>
    </source>
</evidence>
<sequence length="220" mass="25822">MNPVQEESMKETCILVDSTDKVVGKASKRECHLVGPNGEIPLHRAFSLFVFNSQHELLLQKRSSSKITFPDLVTNTCCSHPLYDWEDEREEEDAIGIKRAARRRLELELGIPKTMIDLKDIVYLTRILYKSTDDGVWGEHELDYILFIIGKDLPLRPNLEEVSWVRYLRREDFDSFMNDKSESFSPWFSLIAKNYLATWWDNLSRISEYQDHKSIKNFTK</sequence>
<evidence type="ECO:0000256" key="8">
    <source>
        <dbReference type="ARBA" id="ARBA00022723"/>
    </source>
</evidence>
<reference evidence="16" key="1">
    <citation type="journal article" date="2021" name="Mol. Ecol. Resour.">
        <title>Apolygus lucorum genome provides insights into omnivorousness and mesophyll feeding.</title>
        <authorList>
            <person name="Liu Y."/>
            <person name="Liu H."/>
            <person name="Wang H."/>
            <person name="Huang T."/>
            <person name="Liu B."/>
            <person name="Yang B."/>
            <person name="Yin L."/>
            <person name="Li B."/>
            <person name="Zhang Y."/>
            <person name="Zhang S."/>
            <person name="Jiang F."/>
            <person name="Zhang X."/>
            <person name="Ren Y."/>
            <person name="Wang B."/>
            <person name="Wang S."/>
            <person name="Lu Y."/>
            <person name="Wu K."/>
            <person name="Fan W."/>
            <person name="Wang G."/>
        </authorList>
    </citation>
    <scope>NUCLEOTIDE SEQUENCE</scope>
    <source>
        <strain evidence="16">12Hb</strain>
    </source>
</reference>
<keyword evidence="7" id="KW-0444">Lipid biosynthesis</keyword>
<keyword evidence="17" id="KW-1185">Reference proteome</keyword>
<evidence type="ECO:0000256" key="10">
    <source>
        <dbReference type="ARBA" id="ARBA00022842"/>
    </source>
</evidence>
<dbReference type="GO" id="GO:0046872">
    <property type="term" value="F:metal ion binding"/>
    <property type="evidence" value="ECO:0007669"/>
    <property type="project" value="UniProtKB-KW"/>
</dbReference>
<keyword evidence="9" id="KW-0152">Cholesterol biosynthesis</keyword>
<evidence type="ECO:0000256" key="11">
    <source>
        <dbReference type="ARBA" id="ARBA00022955"/>
    </source>
</evidence>
<keyword evidence="14" id="KW-0413">Isomerase</keyword>
<evidence type="ECO:0000256" key="13">
    <source>
        <dbReference type="ARBA" id="ARBA00023229"/>
    </source>
</evidence>
<keyword evidence="13" id="KW-0414">Isoprene biosynthesis</keyword>
<keyword evidence="9" id="KW-0753">Steroid metabolism</keyword>
<dbReference type="PIRSF" id="PIRSF018427">
    <property type="entry name" value="Isopntndiph_ism"/>
    <property type="match status" value="1"/>
</dbReference>
<dbReference type="PANTHER" id="PTHR10885">
    <property type="entry name" value="ISOPENTENYL-DIPHOSPHATE DELTA-ISOMERASE"/>
    <property type="match status" value="1"/>
</dbReference>
<dbReference type="NCBIfam" id="TIGR02150">
    <property type="entry name" value="IPP_isom_1"/>
    <property type="match status" value="1"/>
</dbReference>
<dbReference type="OrthoDB" id="510307at2759"/>
<evidence type="ECO:0000256" key="4">
    <source>
        <dbReference type="ARBA" id="ARBA00004826"/>
    </source>
</evidence>
<organism evidence="16 17">
    <name type="scientific">Apolygus lucorum</name>
    <name type="common">Small green plant bug</name>
    <name type="synonym">Lygocoris lucorum</name>
    <dbReference type="NCBI Taxonomy" id="248454"/>
    <lineage>
        <taxon>Eukaryota</taxon>
        <taxon>Metazoa</taxon>
        <taxon>Ecdysozoa</taxon>
        <taxon>Arthropoda</taxon>
        <taxon>Hexapoda</taxon>
        <taxon>Insecta</taxon>
        <taxon>Pterygota</taxon>
        <taxon>Neoptera</taxon>
        <taxon>Paraneoptera</taxon>
        <taxon>Hemiptera</taxon>
        <taxon>Heteroptera</taxon>
        <taxon>Panheteroptera</taxon>
        <taxon>Cimicomorpha</taxon>
        <taxon>Miridae</taxon>
        <taxon>Mirini</taxon>
        <taxon>Apolygus</taxon>
    </lineage>
</organism>
<dbReference type="GO" id="GO:0009240">
    <property type="term" value="P:isopentenyl diphosphate biosynthetic process"/>
    <property type="evidence" value="ECO:0007669"/>
    <property type="project" value="TreeGrafter"/>
</dbReference>
<evidence type="ECO:0000313" key="16">
    <source>
        <dbReference type="EMBL" id="KAF6207743.1"/>
    </source>
</evidence>
<evidence type="ECO:0000256" key="3">
    <source>
        <dbReference type="ARBA" id="ARBA00003951"/>
    </source>
</evidence>
<comment type="function">
    <text evidence="3">Catalyzes the 1,3-allylic rearrangement of the homoallylic substrate isopentenyl (IPP) to its highly electrophilic allylic isomer, dimethylallyl diphosphate (DMAPP).</text>
</comment>
<evidence type="ECO:0000259" key="15">
    <source>
        <dbReference type="PROSITE" id="PS51462"/>
    </source>
</evidence>
<dbReference type="SUPFAM" id="SSF55811">
    <property type="entry name" value="Nudix"/>
    <property type="match status" value="1"/>
</dbReference>
<dbReference type="GO" id="GO:0005737">
    <property type="term" value="C:cytoplasm"/>
    <property type="evidence" value="ECO:0007669"/>
    <property type="project" value="TreeGrafter"/>
</dbReference>
<dbReference type="FunFam" id="3.90.79.10:FF:000012">
    <property type="entry name" value="Isopentenyl-diphosphate Delta-isomerase 1"/>
    <property type="match status" value="1"/>
</dbReference>
<evidence type="ECO:0000256" key="1">
    <source>
        <dbReference type="ARBA" id="ARBA00000374"/>
    </source>
</evidence>
<proteinExistence type="inferred from homology"/>
<dbReference type="Pfam" id="PF00293">
    <property type="entry name" value="NUDIX"/>
    <property type="match status" value="1"/>
</dbReference>
<keyword evidence="8" id="KW-0479">Metal-binding</keyword>
<dbReference type="GO" id="GO:0006695">
    <property type="term" value="P:cholesterol biosynthetic process"/>
    <property type="evidence" value="ECO:0007669"/>
    <property type="project" value="UniProtKB-KW"/>
</dbReference>
<evidence type="ECO:0000256" key="12">
    <source>
        <dbReference type="ARBA" id="ARBA00023098"/>
    </source>
</evidence>
<evidence type="ECO:0000256" key="6">
    <source>
        <dbReference type="ARBA" id="ARBA00012057"/>
    </source>
</evidence>
<dbReference type="PANTHER" id="PTHR10885:SF0">
    <property type="entry name" value="ISOPENTENYL-DIPHOSPHATE DELTA-ISOMERASE"/>
    <property type="match status" value="1"/>
</dbReference>
<comment type="catalytic activity">
    <reaction evidence="1">
        <text>isopentenyl diphosphate = dimethylallyl diphosphate</text>
        <dbReference type="Rhea" id="RHEA:23284"/>
        <dbReference type="ChEBI" id="CHEBI:57623"/>
        <dbReference type="ChEBI" id="CHEBI:128769"/>
        <dbReference type="EC" id="5.3.3.2"/>
    </reaction>
</comment>
<keyword evidence="11" id="KW-0752">Steroid biosynthesis</keyword>
<keyword evidence="9" id="KW-0153">Cholesterol metabolism</keyword>
<dbReference type="GO" id="GO:0004452">
    <property type="term" value="F:isopentenyl-diphosphate delta-isomerase activity"/>
    <property type="evidence" value="ECO:0007669"/>
    <property type="project" value="UniProtKB-EC"/>
</dbReference>
<evidence type="ECO:0000256" key="5">
    <source>
        <dbReference type="ARBA" id="ARBA00007579"/>
    </source>
</evidence>